<evidence type="ECO:0000313" key="2">
    <source>
        <dbReference type="EMBL" id="AFV77241.1"/>
    </source>
</evidence>
<dbReference type="SUPFAM" id="SSF51182">
    <property type="entry name" value="RmlC-like cupins"/>
    <property type="match status" value="1"/>
</dbReference>
<dbReference type="PANTHER" id="PTHR36440">
    <property type="entry name" value="PUTATIVE (AFU_ORTHOLOGUE AFUA_8G07350)-RELATED"/>
    <property type="match status" value="1"/>
</dbReference>
<dbReference type="PANTHER" id="PTHR36440:SF1">
    <property type="entry name" value="PUTATIVE (AFU_ORTHOLOGUE AFUA_8G07350)-RELATED"/>
    <property type="match status" value="1"/>
</dbReference>
<keyword evidence="3" id="KW-1185">Reference proteome</keyword>
<sequence length="167" mass="18714">MTGGREPQSPPGKERLTMQALWFFNTLVHLWVSEVEGQDGLSVLEHRAPFGDAPPLHVHHTEDEVFVVLEGELRLQVGEASHRARPFDVLLAPKGVPHTYRVESPEGARWLTFTAHRDFERFVRAMGRPAEREELPPPGGLPTPEDLERVGKMAQLYGIEFVGPPLA</sequence>
<evidence type="ECO:0000313" key="3">
    <source>
        <dbReference type="Proteomes" id="UP000000211"/>
    </source>
</evidence>
<dbReference type="KEGG" id="tos:Theos_2250"/>
<name>K7QWQ1_THEOS</name>
<dbReference type="InterPro" id="IPR053146">
    <property type="entry name" value="QDO-like"/>
</dbReference>
<accession>K7QWQ1</accession>
<dbReference type="Gene3D" id="2.60.120.10">
    <property type="entry name" value="Jelly Rolls"/>
    <property type="match status" value="1"/>
</dbReference>
<dbReference type="Pfam" id="PF07883">
    <property type="entry name" value="Cupin_2"/>
    <property type="match status" value="1"/>
</dbReference>
<gene>
    <name evidence="2" type="ORF">Theos_2250</name>
</gene>
<dbReference type="InterPro" id="IPR013096">
    <property type="entry name" value="Cupin_2"/>
</dbReference>
<dbReference type="InterPro" id="IPR014710">
    <property type="entry name" value="RmlC-like_jellyroll"/>
</dbReference>
<geneLocation type="plasmid" evidence="2 3">
    <name>pTHEOS01</name>
</geneLocation>
<organism evidence="2 3">
    <name type="scientific">Thermus oshimai JL-2</name>
    <dbReference type="NCBI Taxonomy" id="751945"/>
    <lineage>
        <taxon>Bacteria</taxon>
        <taxon>Thermotogati</taxon>
        <taxon>Deinococcota</taxon>
        <taxon>Deinococci</taxon>
        <taxon>Thermales</taxon>
        <taxon>Thermaceae</taxon>
        <taxon>Thermus</taxon>
    </lineage>
</organism>
<reference evidence="2 3" key="1">
    <citation type="journal article" date="2013" name="Genome Announc.">
        <title>Whole Genome Sequencing of Thermus oshimai JL-2 and Thermus thermophilus JL-18, Incomplete Denitrifiers from the United States Great Basin.</title>
        <authorList>
            <person name="Murugapiran S.K."/>
            <person name="Huntemann M."/>
            <person name="Wei C.L."/>
            <person name="Han J."/>
            <person name="Detter J.C."/>
            <person name="Han C.S."/>
            <person name="Erkkila T.H."/>
            <person name="Teshima H."/>
            <person name="Chen A."/>
            <person name="Kyrpides N."/>
            <person name="Mavrommatis K."/>
            <person name="Markowitz V."/>
            <person name="Szeto E."/>
            <person name="Ivanova N."/>
            <person name="Pagani I."/>
            <person name="Lam J."/>
            <person name="McDonald A.I."/>
            <person name="Dodsworth J.A."/>
            <person name="Pati A."/>
            <person name="Goodwin L."/>
            <person name="Peters L."/>
            <person name="Pitluck S."/>
            <person name="Woyke T."/>
            <person name="Hedlund B.P."/>
        </authorList>
    </citation>
    <scope>NUCLEOTIDE SEQUENCE</scope>
    <source>
        <strain evidence="2 3">JL-2</strain>
        <plasmid evidence="2">pTHEOS01</plasmid>
    </source>
</reference>
<protein>
    <submittedName>
        <fullName evidence="2">Cupin domain-containing protein</fullName>
    </submittedName>
</protein>
<dbReference type="EMBL" id="CP003250">
    <property type="protein sequence ID" value="AFV77241.1"/>
    <property type="molecule type" value="Genomic_DNA"/>
</dbReference>
<dbReference type="InterPro" id="IPR011051">
    <property type="entry name" value="RmlC_Cupin_sf"/>
</dbReference>
<feature type="domain" description="Cupin type-2" evidence="1">
    <location>
        <begin position="51"/>
        <end position="112"/>
    </location>
</feature>
<dbReference type="AlphaFoldDB" id="K7QWQ1"/>
<dbReference type="Proteomes" id="UP000000211">
    <property type="component" value="Plasmid pTHEOS01"/>
</dbReference>
<dbReference type="PATRIC" id="fig|751945.3.peg.2188"/>
<keyword evidence="2" id="KW-0614">Plasmid</keyword>
<evidence type="ECO:0000259" key="1">
    <source>
        <dbReference type="Pfam" id="PF07883"/>
    </source>
</evidence>
<dbReference type="HOGENOM" id="CLU_103066_3_2_0"/>
<proteinExistence type="predicted"/>